<evidence type="ECO:0000256" key="1">
    <source>
        <dbReference type="ARBA" id="ARBA00004496"/>
    </source>
</evidence>
<dbReference type="GO" id="GO:0009401">
    <property type="term" value="P:phosphoenolpyruvate-dependent sugar phosphotransferase system"/>
    <property type="evidence" value="ECO:0007669"/>
    <property type="project" value="UniProtKB-KW"/>
</dbReference>
<dbReference type="KEGG" id="aaco:K1I37_16260"/>
<keyword evidence="3" id="KW-0598">Phosphotransferase system</keyword>
<accession>T0BLJ0</accession>
<dbReference type="PROSITE" id="PS51350">
    <property type="entry name" value="PTS_HPR_DOM"/>
    <property type="match status" value="1"/>
</dbReference>
<evidence type="ECO:0000256" key="3">
    <source>
        <dbReference type="ARBA" id="ARBA00022683"/>
    </source>
</evidence>
<dbReference type="STRING" id="1356854.N007_16875"/>
<dbReference type="InterPro" id="IPR000032">
    <property type="entry name" value="HPr-like"/>
</dbReference>
<dbReference type="RefSeq" id="WP_021298509.1">
    <property type="nucleotide sequence ID" value="NZ_AURB01000193.1"/>
</dbReference>
<dbReference type="InterPro" id="IPR002114">
    <property type="entry name" value="PTS_HPr_Ser_P_site"/>
</dbReference>
<dbReference type="NCBIfam" id="TIGR01003">
    <property type="entry name" value="PTS_HPr_family"/>
    <property type="match status" value="1"/>
</dbReference>
<dbReference type="Gene3D" id="3.30.1340.10">
    <property type="entry name" value="HPr-like"/>
    <property type="match status" value="1"/>
</dbReference>
<dbReference type="CDD" id="cd00367">
    <property type="entry name" value="PTS-HPr_like"/>
    <property type="match status" value="1"/>
</dbReference>
<gene>
    <name evidence="4" type="ORF">K1I37_16260</name>
</gene>
<evidence type="ECO:0000313" key="5">
    <source>
        <dbReference type="Proteomes" id="UP000829401"/>
    </source>
</evidence>
<organism evidence="4 5">
    <name type="scientific">Alicyclobacillus acidoterrestris (strain ATCC 49025 / DSM 3922 / CIP 106132 / NCIMB 13137 / GD3B)</name>
    <dbReference type="NCBI Taxonomy" id="1356854"/>
    <lineage>
        <taxon>Bacteria</taxon>
        <taxon>Bacillati</taxon>
        <taxon>Bacillota</taxon>
        <taxon>Bacilli</taxon>
        <taxon>Bacillales</taxon>
        <taxon>Alicyclobacillaceae</taxon>
        <taxon>Alicyclobacillus</taxon>
    </lineage>
</organism>
<dbReference type="OrthoDB" id="9809047at2"/>
<comment type="subcellular location">
    <subcellularLocation>
        <location evidence="1">Cytoplasm</location>
    </subcellularLocation>
</comment>
<name>T0BLJ0_ALIAG</name>
<dbReference type="AlphaFoldDB" id="T0BLJ0"/>
<dbReference type="PANTHER" id="PTHR33705:SF2">
    <property type="entry name" value="PHOSPHOCARRIER PROTEIN NPR"/>
    <property type="match status" value="1"/>
</dbReference>
<dbReference type="SUPFAM" id="SSF55594">
    <property type="entry name" value="HPr-like"/>
    <property type="match status" value="1"/>
</dbReference>
<dbReference type="PRINTS" id="PR00107">
    <property type="entry name" value="PHOSPHOCPHPR"/>
</dbReference>
<dbReference type="Pfam" id="PF00381">
    <property type="entry name" value="PTS-HPr"/>
    <property type="match status" value="1"/>
</dbReference>
<keyword evidence="2" id="KW-0963">Cytoplasm</keyword>
<proteinExistence type="predicted"/>
<dbReference type="GO" id="GO:0005737">
    <property type="term" value="C:cytoplasm"/>
    <property type="evidence" value="ECO:0007669"/>
    <property type="project" value="UniProtKB-SubCell"/>
</dbReference>
<sequence length="86" mass="9075">MVQQSVKIALVRGLAARPAAEFVKMASSFESRVRIGRNGQWVDAKSILGVMSMALSQGDEIIVQADGADEDVALASLVKFLSAPGL</sequence>
<protein>
    <submittedName>
        <fullName evidence="4">HPr family phosphocarrier protein</fullName>
    </submittedName>
</protein>
<reference evidence="5" key="1">
    <citation type="journal article" date="2022" name="G3 (Bethesda)">
        <title>Unveiling the complete genome sequence of Alicyclobacillus acidoterrestris DSM 3922T, a taint-producing strain.</title>
        <authorList>
            <person name="Leonardo I.C."/>
            <person name="Barreto Crespo M.T."/>
            <person name="Gaspar F.B."/>
        </authorList>
    </citation>
    <scope>NUCLEOTIDE SEQUENCE [LARGE SCALE GENOMIC DNA]</scope>
    <source>
        <strain evidence="5">DSM 3922</strain>
    </source>
</reference>
<dbReference type="eggNOG" id="COG1925">
    <property type="taxonomic scope" value="Bacteria"/>
</dbReference>
<dbReference type="PANTHER" id="PTHR33705">
    <property type="entry name" value="PHOSPHOCARRIER PROTEIN HPR"/>
    <property type="match status" value="1"/>
</dbReference>
<keyword evidence="5" id="KW-1185">Reference proteome</keyword>
<accession>A0A9E6ZFQ7</accession>
<evidence type="ECO:0000256" key="2">
    <source>
        <dbReference type="ARBA" id="ARBA00022490"/>
    </source>
</evidence>
<dbReference type="InterPro" id="IPR050399">
    <property type="entry name" value="HPr"/>
</dbReference>
<dbReference type="InterPro" id="IPR035895">
    <property type="entry name" value="HPr-like_sf"/>
</dbReference>
<dbReference type="PROSITE" id="PS00589">
    <property type="entry name" value="PTS_HPR_SER"/>
    <property type="match status" value="1"/>
</dbReference>
<dbReference type="EMBL" id="CP080467">
    <property type="protein sequence ID" value="UNO48212.1"/>
    <property type="molecule type" value="Genomic_DNA"/>
</dbReference>
<dbReference type="Proteomes" id="UP000829401">
    <property type="component" value="Chromosome"/>
</dbReference>
<evidence type="ECO:0000313" key="4">
    <source>
        <dbReference type="EMBL" id="UNO48212.1"/>
    </source>
</evidence>